<sequence length="194" mass="22081">MTSTLGFAVLSLLARRELTGYELAQQMKRPVGYFWHAHHSQIYPELARLESAELVRHTVIDGAGPRDTKRYTITAAGMEALRAFVASDFEPQPVRDLETLKIWSIWTVDPDAAVLLVEQLREVHRERLETYRRELAELTSGGTAEDPSHPDFGSWLTLEGGVRNRAAALEWCDWMLTQLRRPGAVTRSRAPDRR</sequence>
<evidence type="ECO:0000259" key="1">
    <source>
        <dbReference type="Pfam" id="PF03551"/>
    </source>
</evidence>
<evidence type="ECO:0000313" key="3">
    <source>
        <dbReference type="EMBL" id="CCH74641.1"/>
    </source>
</evidence>
<dbReference type="InterPro" id="IPR036388">
    <property type="entry name" value="WH-like_DNA-bd_sf"/>
</dbReference>
<dbReference type="SUPFAM" id="SSF46785">
    <property type="entry name" value="Winged helix' DNA-binding domain"/>
    <property type="match status" value="1"/>
</dbReference>
<dbReference type="Proteomes" id="UP000035763">
    <property type="component" value="Unassembled WGS sequence"/>
</dbReference>
<dbReference type="Gene3D" id="6.10.140.190">
    <property type="match status" value="1"/>
</dbReference>
<dbReference type="PANTHER" id="PTHR43252">
    <property type="entry name" value="TRANSCRIPTIONAL REGULATOR YQJI"/>
    <property type="match status" value="1"/>
</dbReference>
<proteinExistence type="predicted"/>
<dbReference type="InterPro" id="IPR036390">
    <property type="entry name" value="WH_DNA-bd_sf"/>
</dbReference>
<accession>W6K0N6</accession>
<dbReference type="InterPro" id="IPR005149">
    <property type="entry name" value="Tscrpt_reg_PadR_N"/>
</dbReference>
<dbReference type="OrthoDB" id="3186544at2"/>
<keyword evidence="4" id="KW-1185">Reference proteome</keyword>
<reference evidence="3 4" key="1">
    <citation type="journal article" date="2013" name="ISME J.">
        <title>A metabolic model for members of the genus Tetrasphaera involved in enhanced biological phosphorus removal.</title>
        <authorList>
            <person name="Kristiansen R."/>
            <person name="Nguyen H.T.T."/>
            <person name="Saunders A.M."/>
            <person name="Nielsen J.L."/>
            <person name="Wimmer R."/>
            <person name="Le V.Q."/>
            <person name="McIlroy S.J."/>
            <person name="Petrovski S."/>
            <person name="Seviour R.J."/>
            <person name="Calteau A."/>
            <person name="Nielsen K.L."/>
            <person name="Nielsen P.H."/>
        </authorList>
    </citation>
    <scope>NUCLEOTIDE SEQUENCE [LARGE SCALE GENOMIC DNA]</scope>
    <source>
        <strain evidence="3 4">Ben110</strain>
    </source>
</reference>
<gene>
    <name evidence="3" type="ORF">BN11_4650003</name>
</gene>
<evidence type="ECO:0000313" key="4">
    <source>
        <dbReference type="Proteomes" id="UP000035763"/>
    </source>
</evidence>
<feature type="domain" description="Transcription regulator PadR N-terminal" evidence="1">
    <location>
        <begin position="9"/>
        <end position="82"/>
    </location>
</feature>
<dbReference type="PANTHER" id="PTHR43252:SF4">
    <property type="entry name" value="TRANSCRIPTIONAL REGULATORY PROTEIN"/>
    <property type="match status" value="1"/>
</dbReference>
<dbReference type="Pfam" id="PF10400">
    <property type="entry name" value="Vir_act_alpha_C"/>
    <property type="match status" value="1"/>
</dbReference>
<protein>
    <submittedName>
        <fullName evidence="3">Putative PadR-like family transcriptional regulator</fullName>
    </submittedName>
</protein>
<comment type="caution">
    <text evidence="3">The sequence shown here is derived from an EMBL/GenBank/DDBJ whole genome shotgun (WGS) entry which is preliminary data.</text>
</comment>
<dbReference type="EMBL" id="CAJA01000407">
    <property type="protein sequence ID" value="CCH74641.1"/>
    <property type="molecule type" value="Genomic_DNA"/>
</dbReference>
<organism evidence="3 4">
    <name type="scientific">Nostocoides australiense Ben110</name>
    <dbReference type="NCBI Taxonomy" id="1193182"/>
    <lineage>
        <taxon>Bacteria</taxon>
        <taxon>Bacillati</taxon>
        <taxon>Actinomycetota</taxon>
        <taxon>Actinomycetes</taxon>
        <taxon>Micrococcales</taxon>
        <taxon>Intrasporangiaceae</taxon>
        <taxon>Nostocoides</taxon>
    </lineage>
</organism>
<dbReference type="InterPro" id="IPR018309">
    <property type="entry name" value="Tscrpt_reg_PadR_C"/>
</dbReference>
<feature type="domain" description="Transcription regulator PadR C-terminal" evidence="2">
    <location>
        <begin position="95"/>
        <end position="180"/>
    </location>
</feature>
<dbReference type="Gene3D" id="1.10.10.10">
    <property type="entry name" value="Winged helix-like DNA-binding domain superfamily/Winged helix DNA-binding domain"/>
    <property type="match status" value="1"/>
</dbReference>
<name>W6K0N6_9MICO</name>
<dbReference type="AlphaFoldDB" id="W6K0N6"/>
<evidence type="ECO:0000259" key="2">
    <source>
        <dbReference type="Pfam" id="PF10400"/>
    </source>
</evidence>
<dbReference type="Pfam" id="PF03551">
    <property type="entry name" value="PadR"/>
    <property type="match status" value="1"/>
</dbReference>
<dbReference type="RefSeq" id="WP_048699980.1">
    <property type="nucleotide sequence ID" value="NZ_HG764815.1"/>
</dbReference>